<dbReference type="RefSeq" id="WP_253744841.1">
    <property type="nucleotide sequence ID" value="NZ_BAABKA010000026.1"/>
</dbReference>
<accession>A0A9X2GNU0</accession>
<comment type="caution">
    <text evidence="2">The sequence shown here is derived from an EMBL/GenBank/DDBJ whole genome shotgun (WGS) entry which is preliminary data.</text>
</comment>
<proteinExistence type="predicted"/>
<feature type="compositionally biased region" description="Polar residues" evidence="1">
    <location>
        <begin position="130"/>
        <end position="139"/>
    </location>
</feature>
<dbReference type="Proteomes" id="UP001139648">
    <property type="component" value="Unassembled WGS sequence"/>
</dbReference>
<reference evidence="2" key="1">
    <citation type="submission" date="2022-06" db="EMBL/GenBank/DDBJ databases">
        <title>Sequencing the genomes of 1000 actinobacteria strains.</title>
        <authorList>
            <person name="Klenk H.-P."/>
        </authorList>
    </citation>
    <scope>NUCLEOTIDE SEQUENCE</scope>
    <source>
        <strain evidence="2">DSM 46694</strain>
    </source>
</reference>
<name>A0A9X2GNU0_9ACTN</name>
<evidence type="ECO:0000256" key="1">
    <source>
        <dbReference type="SAM" id="MobiDB-lite"/>
    </source>
</evidence>
<keyword evidence="3" id="KW-1185">Reference proteome</keyword>
<organism evidence="2 3">
    <name type="scientific">Nonomuraea thailandensis</name>
    <dbReference type="NCBI Taxonomy" id="1188745"/>
    <lineage>
        <taxon>Bacteria</taxon>
        <taxon>Bacillati</taxon>
        <taxon>Actinomycetota</taxon>
        <taxon>Actinomycetes</taxon>
        <taxon>Streptosporangiales</taxon>
        <taxon>Streptosporangiaceae</taxon>
        <taxon>Nonomuraea</taxon>
    </lineage>
</organism>
<gene>
    <name evidence="2" type="ORF">HD597_004753</name>
</gene>
<evidence type="ECO:0000313" key="2">
    <source>
        <dbReference type="EMBL" id="MCP2357733.1"/>
    </source>
</evidence>
<protein>
    <submittedName>
        <fullName evidence="2">Uncharacterized protein</fullName>
    </submittedName>
</protein>
<feature type="region of interest" description="Disordered" evidence="1">
    <location>
        <begin position="128"/>
        <end position="166"/>
    </location>
</feature>
<dbReference type="AlphaFoldDB" id="A0A9X2GNU0"/>
<sequence>MKEIARELAKLLIPLPQRERDESNDQFGERLKLAWKQRHTLTGELLMSARASELDDPVLARLNELKIQKEDIQRQIRLIVAYSREFIRPEPYRLKTLATATGLSISGTRTIYSSDDVALIATRIGRQDSKSSIFPASSQKPEKAFEGEQWWVPPRQPAEDRQEPPS</sequence>
<evidence type="ECO:0000313" key="3">
    <source>
        <dbReference type="Proteomes" id="UP001139648"/>
    </source>
</evidence>
<feature type="compositionally biased region" description="Basic and acidic residues" evidence="1">
    <location>
        <begin position="157"/>
        <end position="166"/>
    </location>
</feature>
<dbReference type="EMBL" id="JAMZEB010000002">
    <property type="protein sequence ID" value="MCP2357733.1"/>
    <property type="molecule type" value="Genomic_DNA"/>
</dbReference>